<feature type="region of interest" description="Disordered" evidence="1">
    <location>
        <begin position="1"/>
        <end position="22"/>
    </location>
</feature>
<sequence>MVDLEVRSLPNDESKSGTVGSTILDAKSGIGFERAEGERDRQKKSKRIALCFVRLEEMFLKFLRQISIFNR</sequence>
<reference evidence="3" key="1">
    <citation type="journal article" date="2011" name="Proc. Natl. Acad. Sci. U.S.A.">
        <title>Obligate biotrophy features unraveled by the genomic analysis of rust fungi.</title>
        <authorList>
            <person name="Duplessis S."/>
            <person name="Cuomo C.A."/>
            <person name="Lin Y.-C."/>
            <person name="Aerts A."/>
            <person name="Tisserant E."/>
            <person name="Veneault-Fourrey C."/>
            <person name="Joly D.L."/>
            <person name="Hacquard S."/>
            <person name="Amselem J."/>
            <person name="Cantarel B.L."/>
            <person name="Chiu R."/>
            <person name="Coutinho P.M."/>
            <person name="Feau N."/>
            <person name="Field M."/>
            <person name="Frey P."/>
            <person name="Gelhaye E."/>
            <person name="Goldberg J."/>
            <person name="Grabherr M.G."/>
            <person name="Kodira C.D."/>
            <person name="Kohler A."/>
            <person name="Kuees U."/>
            <person name="Lindquist E.A."/>
            <person name="Lucas S.M."/>
            <person name="Mago R."/>
            <person name="Mauceli E."/>
            <person name="Morin E."/>
            <person name="Murat C."/>
            <person name="Pangilinan J.L."/>
            <person name="Park R."/>
            <person name="Pearson M."/>
            <person name="Quesneville H."/>
            <person name="Rouhier N."/>
            <person name="Sakthikumar S."/>
            <person name="Salamov A.A."/>
            <person name="Schmutz J."/>
            <person name="Selles B."/>
            <person name="Shapiro H."/>
            <person name="Tanguay P."/>
            <person name="Tuskan G.A."/>
            <person name="Henrissat B."/>
            <person name="Van de Peer Y."/>
            <person name="Rouze P."/>
            <person name="Ellis J.G."/>
            <person name="Dodds P.N."/>
            <person name="Schein J.E."/>
            <person name="Zhong S."/>
            <person name="Hamelin R.C."/>
            <person name="Grigoriev I.V."/>
            <person name="Szabo L.J."/>
            <person name="Martin F."/>
        </authorList>
    </citation>
    <scope>NUCLEOTIDE SEQUENCE [LARGE SCALE GENOMIC DNA]</scope>
    <source>
        <strain evidence="3">98AG31 / pathotype 3-4-7</strain>
    </source>
</reference>
<dbReference type="KEGG" id="mlr:MELLADRAFT_73106"/>
<organism evidence="3">
    <name type="scientific">Melampsora larici-populina (strain 98AG31 / pathotype 3-4-7)</name>
    <name type="common">Poplar leaf rust fungus</name>
    <dbReference type="NCBI Taxonomy" id="747676"/>
    <lineage>
        <taxon>Eukaryota</taxon>
        <taxon>Fungi</taxon>
        <taxon>Dikarya</taxon>
        <taxon>Basidiomycota</taxon>
        <taxon>Pucciniomycotina</taxon>
        <taxon>Pucciniomycetes</taxon>
        <taxon>Pucciniales</taxon>
        <taxon>Melampsoraceae</taxon>
        <taxon>Melampsora</taxon>
    </lineage>
</organism>
<feature type="compositionally biased region" description="Basic and acidic residues" evidence="1">
    <location>
        <begin position="1"/>
        <end position="15"/>
    </location>
</feature>
<accession>F4S379</accession>
<dbReference type="HOGENOM" id="CLU_2740561_0_0_1"/>
<evidence type="ECO:0000313" key="2">
    <source>
        <dbReference type="EMBL" id="EGG00935.1"/>
    </source>
</evidence>
<dbReference type="VEuPathDB" id="FungiDB:MELLADRAFT_73106"/>
<dbReference type="EMBL" id="GL883142">
    <property type="protein sequence ID" value="EGG00935.1"/>
    <property type="molecule type" value="Genomic_DNA"/>
</dbReference>
<evidence type="ECO:0000256" key="1">
    <source>
        <dbReference type="SAM" id="MobiDB-lite"/>
    </source>
</evidence>
<proteinExistence type="predicted"/>
<dbReference type="InParanoid" id="F4S379"/>
<protein>
    <submittedName>
        <fullName evidence="2">Uncharacterized protein</fullName>
    </submittedName>
</protein>
<gene>
    <name evidence="2" type="ORF">MELLADRAFT_73106</name>
</gene>
<evidence type="ECO:0000313" key="3">
    <source>
        <dbReference type="Proteomes" id="UP000001072"/>
    </source>
</evidence>
<dbReference type="Proteomes" id="UP000001072">
    <property type="component" value="Unassembled WGS sequence"/>
</dbReference>
<dbReference type="RefSeq" id="XP_007415783.1">
    <property type="nucleotide sequence ID" value="XM_007415721.1"/>
</dbReference>
<keyword evidence="3" id="KW-1185">Reference proteome</keyword>
<dbReference type="GeneID" id="18932286"/>
<name>F4S379_MELLP</name>
<dbReference type="AlphaFoldDB" id="F4S379"/>